<organism evidence="6 7">
    <name type="scientific">Hohenbuehelia grisea</name>
    <dbReference type="NCBI Taxonomy" id="104357"/>
    <lineage>
        <taxon>Eukaryota</taxon>
        <taxon>Fungi</taxon>
        <taxon>Dikarya</taxon>
        <taxon>Basidiomycota</taxon>
        <taxon>Agaricomycotina</taxon>
        <taxon>Agaricomycetes</taxon>
        <taxon>Agaricomycetidae</taxon>
        <taxon>Agaricales</taxon>
        <taxon>Pleurotineae</taxon>
        <taxon>Pleurotaceae</taxon>
        <taxon>Hohenbuehelia</taxon>
    </lineage>
</organism>
<dbReference type="PANTHER" id="PTHR23502">
    <property type="entry name" value="MAJOR FACILITATOR SUPERFAMILY"/>
    <property type="match status" value="1"/>
</dbReference>
<dbReference type="EMBL" id="JASNQZ010000012">
    <property type="protein sequence ID" value="KAL0949681.1"/>
    <property type="molecule type" value="Genomic_DNA"/>
</dbReference>
<feature type="transmembrane region" description="Helical" evidence="5">
    <location>
        <begin position="72"/>
        <end position="91"/>
    </location>
</feature>
<reference evidence="7" key="1">
    <citation type="submission" date="2024-06" db="EMBL/GenBank/DDBJ databases">
        <title>Multi-omics analyses provide insights into the biosynthesis of the anticancer antibiotic pleurotin in Hohenbuehelia grisea.</title>
        <authorList>
            <person name="Weaver J.A."/>
            <person name="Alberti F."/>
        </authorList>
    </citation>
    <scope>NUCLEOTIDE SEQUENCE [LARGE SCALE GENOMIC DNA]</scope>
    <source>
        <strain evidence="7">T-177</strain>
    </source>
</reference>
<dbReference type="InterPro" id="IPR036259">
    <property type="entry name" value="MFS_trans_sf"/>
</dbReference>
<evidence type="ECO:0000256" key="1">
    <source>
        <dbReference type="ARBA" id="ARBA00004141"/>
    </source>
</evidence>
<proteinExistence type="predicted"/>
<evidence type="ECO:0000256" key="5">
    <source>
        <dbReference type="SAM" id="Phobius"/>
    </source>
</evidence>
<evidence type="ECO:0000256" key="2">
    <source>
        <dbReference type="ARBA" id="ARBA00022692"/>
    </source>
</evidence>
<feature type="transmembrane region" description="Helical" evidence="5">
    <location>
        <begin position="130"/>
        <end position="152"/>
    </location>
</feature>
<dbReference type="Gene3D" id="1.20.1250.20">
    <property type="entry name" value="MFS general substrate transporter like domains"/>
    <property type="match status" value="1"/>
</dbReference>
<gene>
    <name evidence="6" type="ORF">HGRIS_009719</name>
</gene>
<evidence type="ECO:0000313" key="7">
    <source>
        <dbReference type="Proteomes" id="UP001556367"/>
    </source>
</evidence>
<sequence>MHLKGVYYLMFATFANFFQSTYGFQPGIGGLCYLGLGIGFFAATVYGAKMGDNIYARLSAKNNGVGKPEMRVPALIFGSFFVPIGVLWYGWSAQAKLHWMMPIVGSGIFGFGLMTTFLPIQLYLVDAFKYAASALAAASTLRSILGFVFPLFGQQMFDKLGLGPGNTLLAGLAIVLGIPFPIWIYYRGEKIRERSQFSQ</sequence>
<keyword evidence="4 5" id="KW-0472">Membrane</keyword>
<comment type="subcellular location">
    <subcellularLocation>
        <location evidence="1">Membrane</location>
        <topology evidence="1">Multi-pass membrane protein</topology>
    </subcellularLocation>
</comment>
<dbReference type="Proteomes" id="UP001556367">
    <property type="component" value="Unassembled WGS sequence"/>
</dbReference>
<feature type="transmembrane region" description="Helical" evidence="5">
    <location>
        <begin position="97"/>
        <end position="118"/>
    </location>
</feature>
<evidence type="ECO:0000256" key="3">
    <source>
        <dbReference type="ARBA" id="ARBA00022989"/>
    </source>
</evidence>
<keyword evidence="2 5" id="KW-0812">Transmembrane</keyword>
<protein>
    <submittedName>
        <fullName evidence="6">Uncharacterized protein</fullName>
    </submittedName>
</protein>
<keyword evidence="7" id="KW-1185">Reference proteome</keyword>
<keyword evidence="3 5" id="KW-1133">Transmembrane helix</keyword>
<accession>A0ABR3J219</accession>
<feature type="transmembrane region" description="Helical" evidence="5">
    <location>
        <begin position="28"/>
        <end position="51"/>
    </location>
</feature>
<evidence type="ECO:0000313" key="6">
    <source>
        <dbReference type="EMBL" id="KAL0949681.1"/>
    </source>
</evidence>
<feature type="transmembrane region" description="Helical" evidence="5">
    <location>
        <begin position="167"/>
        <end position="186"/>
    </location>
</feature>
<dbReference type="PANTHER" id="PTHR23502:SF60">
    <property type="entry name" value="MAJOR FACILITATOR SUPERFAMILY (MFS) PROFILE DOMAIN-CONTAINING PROTEIN-RELATED"/>
    <property type="match status" value="1"/>
</dbReference>
<evidence type="ECO:0000256" key="4">
    <source>
        <dbReference type="ARBA" id="ARBA00023136"/>
    </source>
</evidence>
<comment type="caution">
    <text evidence="6">The sequence shown here is derived from an EMBL/GenBank/DDBJ whole genome shotgun (WGS) entry which is preliminary data.</text>
</comment>
<name>A0ABR3J219_9AGAR</name>
<dbReference type="SUPFAM" id="SSF103473">
    <property type="entry name" value="MFS general substrate transporter"/>
    <property type="match status" value="1"/>
</dbReference>